<dbReference type="Proteomes" id="UP000828390">
    <property type="component" value="Unassembled WGS sequence"/>
</dbReference>
<accession>A0A9D4CYE8</accession>
<evidence type="ECO:0000256" key="2">
    <source>
        <dbReference type="SAM" id="Phobius"/>
    </source>
</evidence>
<protein>
    <submittedName>
        <fullName evidence="3">Uncharacterized protein</fullName>
    </submittedName>
</protein>
<evidence type="ECO:0000313" key="3">
    <source>
        <dbReference type="EMBL" id="KAH3735542.1"/>
    </source>
</evidence>
<reference evidence="3" key="1">
    <citation type="journal article" date="2019" name="bioRxiv">
        <title>The Genome of the Zebra Mussel, Dreissena polymorpha: A Resource for Invasive Species Research.</title>
        <authorList>
            <person name="McCartney M.A."/>
            <person name="Auch B."/>
            <person name="Kono T."/>
            <person name="Mallez S."/>
            <person name="Zhang Y."/>
            <person name="Obille A."/>
            <person name="Becker A."/>
            <person name="Abrahante J.E."/>
            <person name="Garbe J."/>
            <person name="Badalamenti J.P."/>
            <person name="Herman A."/>
            <person name="Mangelson H."/>
            <person name="Liachko I."/>
            <person name="Sullivan S."/>
            <person name="Sone E.D."/>
            <person name="Koren S."/>
            <person name="Silverstein K.A.T."/>
            <person name="Beckman K.B."/>
            <person name="Gohl D.M."/>
        </authorList>
    </citation>
    <scope>NUCLEOTIDE SEQUENCE</scope>
    <source>
        <strain evidence="3">Duluth1</strain>
        <tissue evidence="3">Whole animal</tissue>
    </source>
</reference>
<feature type="region of interest" description="Disordered" evidence="1">
    <location>
        <begin position="280"/>
        <end position="326"/>
    </location>
</feature>
<feature type="region of interest" description="Disordered" evidence="1">
    <location>
        <begin position="172"/>
        <end position="222"/>
    </location>
</feature>
<gene>
    <name evidence="3" type="ORF">DPMN_042078</name>
</gene>
<feature type="compositionally biased region" description="Low complexity" evidence="1">
    <location>
        <begin position="8"/>
        <end position="30"/>
    </location>
</feature>
<dbReference type="AlphaFoldDB" id="A0A9D4CYE8"/>
<feature type="region of interest" description="Disordered" evidence="1">
    <location>
        <begin position="126"/>
        <end position="153"/>
    </location>
</feature>
<feature type="region of interest" description="Disordered" evidence="1">
    <location>
        <begin position="1"/>
        <end position="30"/>
    </location>
</feature>
<evidence type="ECO:0000313" key="4">
    <source>
        <dbReference type="Proteomes" id="UP000828390"/>
    </source>
</evidence>
<organism evidence="3 4">
    <name type="scientific">Dreissena polymorpha</name>
    <name type="common">Zebra mussel</name>
    <name type="synonym">Mytilus polymorpha</name>
    <dbReference type="NCBI Taxonomy" id="45954"/>
    <lineage>
        <taxon>Eukaryota</taxon>
        <taxon>Metazoa</taxon>
        <taxon>Spiralia</taxon>
        <taxon>Lophotrochozoa</taxon>
        <taxon>Mollusca</taxon>
        <taxon>Bivalvia</taxon>
        <taxon>Autobranchia</taxon>
        <taxon>Heteroconchia</taxon>
        <taxon>Euheterodonta</taxon>
        <taxon>Imparidentia</taxon>
        <taxon>Neoheterodontei</taxon>
        <taxon>Myida</taxon>
        <taxon>Dreissenoidea</taxon>
        <taxon>Dreissenidae</taxon>
        <taxon>Dreissena</taxon>
    </lineage>
</organism>
<reference evidence="3" key="2">
    <citation type="submission" date="2020-11" db="EMBL/GenBank/DDBJ databases">
        <authorList>
            <person name="McCartney M.A."/>
            <person name="Auch B."/>
            <person name="Kono T."/>
            <person name="Mallez S."/>
            <person name="Becker A."/>
            <person name="Gohl D.M."/>
            <person name="Silverstein K.A.T."/>
            <person name="Koren S."/>
            <person name="Bechman K.B."/>
            <person name="Herman A."/>
            <person name="Abrahante J.E."/>
            <person name="Garbe J."/>
        </authorList>
    </citation>
    <scope>NUCLEOTIDE SEQUENCE</scope>
    <source>
        <strain evidence="3">Duluth1</strain>
        <tissue evidence="3">Whole animal</tissue>
    </source>
</reference>
<proteinExistence type="predicted"/>
<keyword evidence="4" id="KW-1185">Reference proteome</keyword>
<feature type="compositionally biased region" description="Polar residues" evidence="1">
    <location>
        <begin position="281"/>
        <end position="291"/>
    </location>
</feature>
<feature type="transmembrane region" description="Helical" evidence="2">
    <location>
        <begin position="70"/>
        <end position="95"/>
    </location>
</feature>
<feature type="compositionally biased region" description="Polar residues" evidence="1">
    <location>
        <begin position="308"/>
        <end position="326"/>
    </location>
</feature>
<evidence type="ECO:0000256" key="1">
    <source>
        <dbReference type="SAM" id="MobiDB-lite"/>
    </source>
</evidence>
<dbReference type="EMBL" id="JAIWYP010000011">
    <property type="protein sequence ID" value="KAH3735542.1"/>
    <property type="molecule type" value="Genomic_DNA"/>
</dbReference>
<comment type="caution">
    <text evidence="3">The sequence shown here is derived from an EMBL/GenBank/DDBJ whole genome shotgun (WGS) entry which is preliminary data.</text>
</comment>
<sequence length="365" mass="39801">MITSTSISTTPAVTTRATTSPVTGNTTENTTSMTTIENTTAATTSGYTTNATSDMYPSIPNSPPKDHNGAIVGGVIGGALLVAVVIVFVVVVYRWRRRSKQRNSREHVLPPHKERLEQIETERALKAAQQNQPGLHNTNTNVESDGPYLNADGPEVIMKTYPAEDLEGYMKKGYGGHLQPQYKPEKKGRRKKGNKKEALESGNVRSSMPIERAPSVPHSSQYQVKNTNEDAHLQMDARLSEKSSQYIQGGVATVPDSEKPIGKYVNLGPQKKGEAVFGIQPKSTANSTPRSNRAKTKQTQPDDDIGVSKTTPTLDVSSGANTNTYANDTKPYVNLDHLGKHQYYNEGAIIGLAKEMVEDIVYEDN</sequence>
<keyword evidence="2" id="KW-1133">Transmembrane helix</keyword>
<keyword evidence="2" id="KW-0472">Membrane</keyword>
<name>A0A9D4CYE8_DREPO</name>
<feature type="compositionally biased region" description="Polar residues" evidence="1">
    <location>
        <begin position="128"/>
        <end position="143"/>
    </location>
</feature>
<keyword evidence="2" id="KW-0812">Transmembrane</keyword>